<keyword evidence="2 7" id="KW-0853">WD repeat</keyword>
<organism evidence="8 9">
    <name type="scientific">Penicillium camemberti (strain FM 013)</name>
    <dbReference type="NCBI Taxonomy" id="1429867"/>
    <lineage>
        <taxon>Eukaryota</taxon>
        <taxon>Fungi</taxon>
        <taxon>Dikarya</taxon>
        <taxon>Ascomycota</taxon>
        <taxon>Pezizomycotina</taxon>
        <taxon>Eurotiomycetes</taxon>
        <taxon>Eurotiomycetidae</taxon>
        <taxon>Eurotiales</taxon>
        <taxon>Aspergillaceae</taxon>
        <taxon>Penicillium</taxon>
    </lineage>
</organism>
<dbReference type="PANTHER" id="PTHR22847:SF637">
    <property type="entry name" value="WD REPEAT DOMAIN 5B"/>
    <property type="match status" value="1"/>
</dbReference>
<dbReference type="InterPro" id="IPR001680">
    <property type="entry name" value="WD40_rpt"/>
</dbReference>
<dbReference type="STRING" id="1429867.A0A0G4NXE3"/>
<dbReference type="Pfam" id="PF00400">
    <property type="entry name" value="WD40"/>
    <property type="match status" value="2"/>
</dbReference>
<evidence type="ECO:0000256" key="6">
    <source>
        <dbReference type="ARBA" id="ARBA00043913"/>
    </source>
</evidence>
<comment type="similarity">
    <text evidence="4">Belongs to the WD repeat MDV1/CAF4 family.</text>
</comment>
<keyword evidence="3" id="KW-0677">Repeat</keyword>
<evidence type="ECO:0000313" key="9">
    <source>
        <dbReference type="Proteomes" id="UP000053732"/>
    </source>
</evidence>
<dbReference type="Gene3D" id="2.130.10.10">
    <property type="entry name" value="YVTN repeat-like/Quinoprotein amine dehydrogenase"/>
    <property type="match status" value="1"/>
</dbReference>
<proteinExistence type="inferred from homology"/>
<keyword evidence="9" id="KW-1185">Reference proteome</keyword>
<dbReference type="PROSITE" id="PS50082">
    <property type="entry name" value="WD_REPEATS_2"/>
    <property type="match status" value="1"/>
</dbReference>
<dbReference type="AlphaFoldDB" id="A0A0G4NXE3"/>
<dbReference type="PROSITE" id="PS50294">
    <property type="entry name" value="WD_REPEATS_REGION"/>
    <property type="match status" value="1"/>
</dbReference>
<evidence type="ECO:0000256" key="2">
    <source>
        <dbReference type="ARBA" id="ARBA00022574"/>
    </source>
</evidence>
<protein>
    <recommendedName>
        <fullName evidence="5">Mitochondrial division protein 1</fullName>
    </recommendedName>
</protein>
<name>A0A0G4NXE3_PENC3</name>
<accession>A0A0G4NXE3</accession>
<evidence type="ECO:0000313" key="8">
    <source>
        <dbReference type="EMBL" id="CRL18787.1"/>
    </source>
</evidence>
<dbReference type="SUPFAM" id="SSF50978">
    <property type="entry name" value="WD40 repeat-like"/>
    <property type="match status" value="1"/>
</dbReference>
<dbReference type="InterPro" id="IPR015943">
    <property type="entry name" value="WD40/YVTN_repeat-like_dom_sf"/>
</dbReference>
<evidence type="ECO:0000256" key="3">
    <source>
        <dbReference type="ARBA" id="ARBA00022737"/>
    </source>
</evidence>
<dbReference type="PANTHER" id="PTHR22847">
    <property type="entry name" value="WD40 REPEAT PROTEIN"/>
    <property type="match status" value="1"/>
</dbReference>
<evidence type="ECO:0000256" key="1">
    <source>
        <dbReference type="ARBA" id="ARBA00004570"/>
    </source>
</evidence>
<evidence type="ECO:0000256" key="7">
    <source>
        <dbReference type="PROSITE-ProRule" id="PRU00221"/>
    </source>
</evidence>
<dbReference type="Proteomes" id="UP000053732">
    <property type="component" value="Unassembled WGS sequence"/>
</dbReference>
<dbReference type="EMBL" id="HG793135">
    <property type="protein sequence ID" value="CRL18787.1"/>
    <property type="molecule type" value="Genomic_DNA"/>
</dbReference>
<dbReference type="InterPro" id="IPR036322">
    <property type="entry name" value="WD40_repeat_dom_sf"/>
</dbReference>
<evidence type="ECO:0000256" key="5">
    <source>
        <dbReference type="ARBA" id="ARBA00039789"/>
    </source>
</evidence>
<dbReference type="GO" id="GO:1990234">
    <property type="term" value="C:transferase complex"/>
    <property type="evidence" value="ECO:0007669"/>
    <property type="project" value="UniProtKB-ARBA"/>
</dbReference>
<comment type="subcellular location">
    <subcellularLocation>
        <location evidence="1">Mitochondrion outer membrane</location>
        <topology evidence="1">Peripheral membrane protein</topology>
        <orientation evidence="1">Cytoplasmic side</orientation>
    </subcellularLocation>
</comment>
<evidence type="ECO:0000256" key="4">
    <source>
        <dbReference type="ARBA" id="ARBA00038415"/>
    </source>
</evidence>
<reference evidence="8 9" key="1">
    <citation type="journal article" date="2014" name="Nat. Commun.">
        <title>Multiple recent horizontal transfers of a large genomic region in cheese making fungi.</title>
        <authorList>
            <person name="Cheeseman K."/>
            <person name="Ropars J."/>
            <person name="Renault P."/>
            <person name="Dupont J."/>
            <person name="Gouzy J."/>
            <person name="Branca A."/>
            <person name="Abraham A.L."/>
            <person name="Ceppi M."/>
            <person name="Conseiller E."/>
            <person name="Debuchy R."/>
            <person name="Malagnac F."/>
            <person name="Goarin A."/>
            <person name="Silar P."/>
            <person name="Lacoste S."/>
            <person name="Sallet E."/>
            <person name="Bensimon A."/>
            <person name="Giraud T."/>
            <person name="Brygoo Y."/>
        </authorList>
    </citation>
    <scope>NUCLEOTIDE SEQUENCE [LARGE SCALE GENOMIC DNA]</scope>
    <source>
        <strain evidence="9">FM 013</strain>
    </source>
</reference>
<feature type="repeat" description="WD" evidence="7">
    <location>
        <begin position="33"/>
        <end position="66"/>
    </location>
</feature>
<gene>
    <name evidence="8" type="ORF">PCAMFM013_S002g000657</name>
</gene>
<sequence>MVRGLHRDVVASGCWDNNIRLWSADTGQLQHVLTEHGGVPLSLEFSPVEDLLVSGSGDGTVKIWDIAHVMALESIPRK</sequence>
<dbReference type="InterPro" id="IPR019775">
    <property type="entry name" value="WD40_repeat_CS"/>
</dbReference>
<dbReference type="PROSITE" id="PS00678">
    <property type="entry name" value="WD_REPEATS_1"/>
    <property type="match status" value="1"/>
</dbReference>
<comment type="function">
    <text evidence="6">Involved in mitochondrial fission. Acts as an adapter protein required to form mitochondrial fission complexes. Formation of these complexes is required to promote constriction and fission of the mitochondrial compartment at a late step in mitochondrial division.</text>
</comment>
<dbReference type="SMART" id="SM00320">
    <property type="entry name" value="WD40"/>
    <property type="match status" value="1"/>
</dbReference>
<dbReference type="GO" id="GO:0005741">
    <property type="term" value="C:mitochondrial outer membrane"/>
    <property type="evidence" value="ECO:0007669"/>
    <property type="project" value="UniProtKB-SubCell"/>
</dbReference>